<dbReference type="Gramene" id="KQL17154">
    <property type="protein sequence ID" value="KQL17154"/>
    <property type="gene ID" value="SETIT_024324mg"/>
</dbReference>
<dbReference type="InParanoid" id="K3ZCP7"/>
<keyword evidence="2" id="KW-1185">Reference proteome</keyword>
<name>K3ZCP7_SETIT</name>
<dbReference type="OMA" id="HENSVHI"/>
<sequence length="138" mass="16225">EAHLGLKFISWCEEQCQIKRDHPTEKFCTFLEKSNCTVAKLREYSHNWADAMIGEYLMSLVSFDHSQMRSKLRDSGLTWPFHENSVHIYDNMPSLLQKILDWDKSKNCREQNISDFFSYVIVLGISTSIIRICLRSSR</sequence>
<evidence type="ECO:0000313" key="2">
    <source>
        <dbReference type="Proteomes" id="UP000004995"/>
    </source>
</evidence>
<protein>
    <submittedName>
        <fullName evidence="1">Uncharacterized protein</fullName>
    </submittedName>
</protein>
<reference evidence="2" key="1">
    <citation type="journal article" date="2012" name="Nat. Biotechnol.">
        <title>Reference genome sequence of the model plant Setaria.</title>
        <authorList>
            <person name="Bennetzen J.L."/>
            <person name="Schmutz J."/>
            <person name="Wang H."/>
            <person name="Percifield R."/>
            <person name="Hawkins J."/>
            <person name="Pontaroli A.C."/>
            <person name="Estep M."/>
            <person name="Feng L."/>
            <person name="Vaughn J.N."/>
            <person name="Grimwood J."/>
            <person name="Jenkins J."/>
            <person name="Barry K."/>
            <person name="Lindquist E."/>
            <person name="Hellsten U."/>
            <person name="Deshpande S."/>
            <person name="Wang X."/>
            <person name="Wu X."/>
            <person name="Mitros T."/>
            <person name="Triplett J."/>
            <person name="Yang X."/>
            <person name="Ye C.Y."/>
            <person name="Mauro-Herrera M."/>
            <person name="Wang L."/>
            <person name="Li P."/>
            <person name="Sharma M."/>
            <person name="Sharma R."/>
            <person name="Ronald P.C."/>
            <person name="Panaud O."/>
            <person name="Kellogg E.A."/>
            <person name="Brutnell T.P."/>
            <person name="Doust A.N."/>
            <person name="Tuskan G.A."/>
            <person name="Rokhsar D."/>
            <person name="Devos K.M."/>
        </authorList>
    </citation>
    <scope>NUCLEOTIDE SEQUENCE [LARGE SCALE GENOMIC DNA]</scope>
    <source>
        <strain evidence="2">cv. Yugu1</strain>
    </source>
</reference>
<dbReference type="eggNOG" id="ENOG502R7ZH">
    <property type="taxonomic scope" value="Eukaryota"/>
</dbReference>
<dbReference type="EnsemblPlants" id="KQL17154">
    <property type="protein sequence ID" value="KQL17154"/>
    <property type="gene ID" value="SETIT_024324mg"/>
</dbReference>
<organism evidence="1 2">
    <name type="scientific">Setaria italica</name>
    <name type="common">Foxtail millet</name>
    <name type="synonym">Panicum italicum</name>
    <dbReference type="NCBI Taxonomy" id="4555"/>
    <lineage>
        <taxon>Eukaryota</taxon>
        <taxon>Viridiplantae</taxon>
        <taxon>Streptophyta</taxon>
        <taxon>Embryophyta</taxon>
        <taxon>Tracheophyta</taxon>
        <taxon>Spermatophyta</taxon>
        <taxon>Magnoliopsida</taxon>
        <taxon>Liliopsida</taxon>
        <taxon>Poales</taxon>
        <taxon>Poaceae</taxon>
        <taxon>PACMAD clade</taxon>
        <taxon>Panicoideae</taxon>
        <taxon>Panicodae</taxon>
        <taxon>Paniceae</taxon>
        <taxon>Cenchrinae</taxon>
        <taxon>Setaria</taxon>
    </lineage>
</organism>
<proteinExistence type="predicted"/>
<reference evidence="1" key="2">
    <citation type="submission" date="2018-08" db="UniProtKB">
        <authorList>
            <consortium name="EnsemblPlants"/>
        </authorList>
    </citation>
    <scope>IDENTIFICATION</scope>
    <source>
        <strain evidence="1">Yugu1</strain>
    </source>
</reference>
<dbReference type="Proteomes" id="UP000004995">
    <property type="component" value="Unassembled WGS sequence"/>
</dbReference>
<dbReference type="AlphaFoldDB" id="K3ZCP7"/>
<evidence type="ECO:0000313" key="1">
    <source>
        <dbReference type="EnsemblPlants" id="KQL17154"/>
    </source>
</evidence>
<accession>K3ZCP7</accession>
<dbReference type="HOGENOM" id="CLU_1860449_0_0_1"/>
<dbReference type="EMBL" id="AGNK02002116">
    <property type="status" value="NOT_ANNOTATED_CDS"/>
    <property type="molecule type" value="Genomic_DNA"/>
</dbReference>